<sequence>MEQLVEYFAQNHDKLLYALAGIILVVELTVLGLGGPLLFIGIACAITGVFVTTGLLSSWESEIFSVGLLSLINAMLLWKPLKNLQGPSKVSDSSSDMIGQIVPVSEQVTRNGGSIRHSGINWQARLDSSSNVETLDSGERVEICAVEGNVMIVKVQG</sequence>
<dbReference type="Proteomes" id="UP000227088">
    <property type="component" value="Unassembled WGS sequence"/>
</dbReference>
<feature type="domain" description="NfeD-like C-terminal" evidence="6">
    <location>
        <begin position="96"/>
        <end position="154"/>
    </location>
</feature>
<protein>
    <submittedName>
        <fullName evidence="7">Acriflavin resistance protein</fullName>
    </submittedName>
</protein>
<comment type="caution">
    <text evidence="7">The sequence shown here is derived from an EMBL/GenBank/DDBJ whole genome shotgun (WGS) entry which is preliminary data.</text>
</comment>
<dbReference type="PANTHER" id="PTHR33507:SF3">
    <property type="entry name" value="INNER MEMBRANE PROTEIN YBBJ"/>
    <property type="match status" value="1"/>
</dbReference>
<dbReference type="GO" id="GO:0005886">
    <property type="term" value="C:plasma membrane"/>
    <property type="evidence" value="ECO:0007669"/>
    <property type="project" value="TreeGrafter"/>
</dbReference>
<organism evidence="7 8">
    <name type="scientific">Oleispira antarctica</name>
    <dbReference type="NCBI Taxonomy" id="188908"/>
    <lineage>
        <taxon>Bacteria</taxon>
        <taxon>Pseudomonadati</taxon>
        <taxon>Pseudomonadota</taxon>
        <taxon>Gammaproteobacteria</taxon>
        <taxon>Oceanospirillales</taxon>
        <taxon>Oceanospirillaceae</taxon>
        <taxon>Oleispira</taxon>
    </lineage>
</organism>
<evidence type="ECO:0000256" key="3">
    <source>
        <dbReference type="ARBA" id="ARBA00022989"/>
    </source>
</evidence>
<feature type="transmembrane region" description="Helical" evidence="5">
    <location>
        <begin position="38"/>
        <end position="57"/>
    </location>
</feature>
<dbReference type="InterPro" id="IPR002810">
    <property type="entry name" value="NfeD-like_C"/>
</dbReference>
<evidence type="ECO:0000256" key="4">
    <source>
        <dbReference type="ARBA" id="ARBA00023136"/>
    </source>
</evidence>
<keyword evidence="4 5" id="KW-0472">Membrane</keyword>
<feature type="transmembrane region" description="Helical" evidence="5">
    <location>
        <begin position="15"/>
        <end position="33"/>
    </location>
</feature>
<dbReference type="InterPro" id="IPR012340">
    <property type="entry name" value="NA-bd_OB-fold"/>
</dbReference>
<keyword evidence="3 5" id="KW-1133">Transmembrane helix</keyword>
<accession>A0A1Y5HPR6</accession>
<evidence type="ECO:0000256" key="5">
    <source>
        <dbReference type="SAM" id="Phobius"/>
    </source>
</evidence>
<dbReference type="PANTHER" id="PTHR33507">
    <property type="entry name" value="INNER MEMBRANE PROTEIN YBBJ"/>
    <property type="match status" value="1"/>
</dbReference>
<gene>
    <name evidence="7" type="ORF">A9R00_09915</name>
</gene>
<dbReference type="Pfam" id="PF01957">
    <property type="entry name" value="NfeD"/>
    <property type="match status" value="1"/>
</dbReference>
<name>A0A1Y5HPR6_OLEAN</name>
<dbReference type="Gene3D" id="2.40.50.140">
    <property type="entry name" value="Nucleic acid-binding proteins"/>
    <property type="match status" value="1"/>
</dbReference>
<dbReference type="AlphaFoldDB" id="A0A1Y5HPR6"/>
<evidence type="ECO:0000259" key="6">
    <source>
        <dbReference type="Pfam" id="PF01957"/>
    </source>
</evidence>
<evidence type="ECO:0000313" key="7">
    <source>
        <dbReference type="EMBL" id="OUS39296.1"/>
    </source>
</evidence>
<comment type="subcellular location">
    <subcellularLocation>
        <location evidence="1">Membrane</location>
        <topology evidence="1">Multi-pass membrane protein</topology>
    </subcellularLocation>
</comment>
<keyword evidence="2 5" id="KW-0812">Transmembrane</keyword>
<dbReference type="EMBL" id="MABE01000575">
    <property type="protein sequence ID" value="OUS39296.1"/>
    <property type="molecule type" value="Genomic_DNA"/>
</dbReference>
<evidence type="ECO:0000256" key="1">
    <source>
        <dbReference type="ARBA" id="ARBA00004141"/>
    </source>
</evidence>
<evidence type="ECO:0000313" key="8">
    <source>
        <dbReference type="Proteomes" id="UP000227088"/>
    </source>
</evidence>
<proteinExistence type="predicted"/>
<reference evidence="8" key="1">
    <citation type="journal article" date="2017" name="Proc. Natl. Acad. Sci. U.S.A.">
        <title>Simulation of Deepwater Horizon oil plume reveals substrate specialization within a complex community of hydrocarbon degraders.</title>
        <authorList>
            <person name="Hu P."/>
            <person name="Dubinsky E.A."/>
            <person name="Probst A.J."/>
            <person name="Wang J."/>
            <person name="Sieber C.M.K."/>
            <person name="Tom L.M."/>
            <person name="Gardinali P."/>
            <person name="Banfield J.F."/>
            <person name="Atlas R.M."/>
            <person name="Andersen G.L."/>
        </authorList>
    </citation>
    <scope>NUCLEOTIDE SEQUENCE [LARGE SCALE GENOMIC DNA]</scope>
</reference>
<evidence type="ECO:0000256" key="2">
    <source>
        <dbReference type="ARBA" id="ARBA00022692"/>
    </source>
</evidence>
<dbReference type="InterPro" id="IPR052165">
    <property type="entry name" value="Membrane_assoc_protease"/>
</dbReference>